<dbReference type="EMBL" id="UINC01184761">
    <property type="protein sequence ID" value="SVD96122.1"/>
    <property type="molecule type" value="Genomic_DNA"/>
</dbReference>
<reference evidence="2" key="1">
    <citation type="submission" date="2018-05" db="EMBL/GenBank/DDBJ databases">
        <authorList>
            <person name="Lanie J.A."/>
            <person name="Ng W.-L."/>
            <person name="Kazmierczak K.M."/>
            <person name="Andrzejewski T.M."/>
            <person name="Davidsen T.M."/>
            <person name="Wayne K.J."/>
            <person name="Tettelin H."/>
            <person name="Glass J.I."/>
            <person name="Rusch D."/>
            <person name="Podicherti R."/>
            <person name="Tsui H.-C.T."/>
            <person name="Winkler M.E."/>
        </authorList>
    </citation>
    <scope>NUCLEOTIDE SEQUENCE</scope>
</reference>
<accession>A0A382ZKY3</accession>
<proteinExistence type="predicted"/>
<protein>
    <recommendedName>
        <fullName evidence="1">Phospholipase C/D domain-containing protein</fullName>
    </recommendedName>
</protein>
<organism evidence="2">
    <name type="scientific">marine metagenome</name>
    <dbReference type="NCBI Taxonomy" id="408172"/>
    <lineage>
        <taxon>unclassified sequences</taxon>
        <taxon>metagenomes</taxon>
        <taxon>ecological metagenomes</taxon>
    </lineage>
</organism>
<feature type="non-terminal residue" evidence="2">
    <location>
        <position position="235"/>
    </location>
</feature>
<feature type="domain" description="Phospholipase C/D" evidence="1">
    <location>
        <begin position="6"/>
        <end position="96"/>
    </location>
</feature>
<sequence length="235" mass="27463">MPNLPTHLYIAQSAKNYISDPLINKYESFYLLGATAPDIKTLSKISREQSHFVELNCFNNIGDGAQRLLEKHPTIKQVSGVHKAFWAGYISHLILDETWIIQMYRTKFAQNIDPANSNYLQVMDRAAQLHLDKISYAHNNNWVELLQPINYNLQISFIPNANLNDWKEFLISHINNGFNWERIKFMAKRIAGGNKNHPALNYADDFIKNLPESINEIYKYVPEYNMRYFLHNSRE</sequence>
<dbReference type="AlphaFoldDB" id="A0A382ZKY3"/>
<evidence type="ECO:0000259" key="1">
    <source>
        <dbReference type="Pfam" id="PF00882"/>
    </source>
</evidence>
<evidence type="ECO:0000313" key="2">
    <source>
        <dbReference type="EMBL" id="SVD96122.1"/>
    </source>
</evidence>
<dbReference type="Pfam" id="PF00882">
    <property type="entry name" value="Zn_dep_PLPC"/>
    <property type="match status" value="1"/>
</dbReference>
<name>A0A382ZKY3_9ZZZZ</name>
<gene>
    <name evidence="2" type="ORF">METZ01_LOCUS448976</name>
</gene>
<dbReference type="InterPro" id="IPR029002">
    <property type="entry name" value="PLPC/GPLD1"/>
</dbReference>